<keyword evidence="8" id="KW-1185">Reference proteome</keyword>
<evidence type="ECO:0000256" key="4">
    <source>
        <dbReference type="ARBA" id="ARBA00023128"/>
    </source>
</evidence>
<comment type="caution">
    <text evidence="7">The sequence shown here is derived from an EMBL/GenBank/DDBJ whole genome shotgun (WGS) entry which is preliminary data.</text>
</comment>
<evidence type="ECO:0000313" key="8">
    <source>
        <dbReference type="Proteomes" id="UP001172102"/>
    </source>
</evidence>
<dbReference type="Proteomes" id="UP001172102">
    <property type="component" value="Unassembled WGS sequence"/>
</dbReference>
<dbReference type="InterPro" id="IPR042776">
    <property type="entry name" value="Ribosomal_mL53_fung"/>
</dbReference>
<keyword evidence="4" id="KW-0496">Mitochondrion</keyword>
<evidence type="ECO:0000256" key="1">
    <source>
        <dbReference type="ARBA" id="ARBA00004173"/>
    </source>
</evidence>
<comment type="similarity">
    <text evidence="2">Belongs to the mitochondrion-specific ribosomal protein mL53 family.</text>
</comment>
<dbReference type="PANTHER" id="PTHR28236">
    <property type="entry name" value="54S RIBOSOMAL PROTEIN L44, MITOCHONDRIAL"/>
    <property type="match status" value="1"/>
</dbReference>
<keyword evidence="5" id="KW-0687">Ribonucleoprotein</keyword>
<evidence type="ECO:0000256" key="5">
    <source>
        <dbReference type="ARBA" id="ARBA00023274"/>
    </source>
</evidence>
<protein>
    <recommendedName>
        <fullName evidence="6">Large ribosomal subunit protein mL53</fullName>
    </recommendedName>
</protein>
<dbReference type="GO" id="GO:0003735">
    <property type="term" value="F:structural constituent of ribosome"/>
    <property type="evidence" value="ECO:0007669"/>
    <property type="project" value="TreeGrafter"/>
</dbReference>
<dbReference type="InterPro" id="IPR019716">
    <property type="entry name" value="Ribosomal_mL53"/>
</dbReference>
<proteinExistence type="inferred from homology"/>
<reference evidence="7" key="1">
    <citation type="submission" date="2023-06" db="EMBL/GenBank/DDBJ databases">
        <title>Genome-scale phylogeny and comparative genomics of the fungal order Sordariales.</title>
        <authorList>
            <consortium name="Lawrence Berkeley National Laboratory"/>
            <person name="Hensen N."/>
            <person name="Bonometti L."/>
            <person name="Westerberg I."/>
            <person name="Brannstrom I.O."/>
            <person name="Guillou S."/>
            <person name="Cros-Aarteil S."/>
            <person name="Calhoun S."/>
            <person name="Haridas S."/>
            <person name="Kuo A."/>
            <person name="Mondo S."/>
            <person name="Pangilinan J."/>
            <person name="Riley R."/>
            <person name="Labutti K."/>
            <person name="Andreopoulos B."/>
            <person name="Lipzen A."/>
            <person name="Chen C."/>
            <person name="Yanf M."/>
            <person name="Daum C."/>
            <person name="Ng V."/>
            <person name="Clum A."/>
            <person name="Steindorff A."/>
            <person name="Ohm R."/>
            <person name="Martin F."/>
            <person name="Silar P."/>
            <person name="Natvig D."/>
            <person name="Lalanne C."/>
            <person name="Gautier V."/>
            <person name="Ament-Velasquez S.L."/>
            <person name="Kruys A."/>
            <person name="Hutchinson M.I."/>
            <person name="Powell A.J."/>
            <person name="Barry K."/>
            <person name="Miller A.N."/>
            <person name="Grigoriev I.V."/>
            <person name="Debuchy R."/>
            <person name="Gladieux P."/>
            <person name="Thoren M.H."/>
            <person name="Johannesson H."/>
        </authorList>
    </citation>
    <scope>NUCLEOTIDE SEQUENCE</scope>
    <source>
        <strain evidence="7">SMH4607-1</strain>
    </source>
</reference>
<dbReference type="FunFam" id="3.40.30.10:FF:000260">
    <property type="entry name" value="Mitochondrial ribosomal protein L44"/>
    <property type="match status" value="1"/>
</dbReference>
<dbReference type="Gene3D" id="3.40.30.10">
    <property type="entry name" value="Glutaredoxin"/>
    <property type="match status" value="1"/>
</dbReference>
<evidence type="ECO:0000256" key="3">
    <source>
        <dbReference type="ARBA" id="ARBA00022980"/>
    </source>
</evidence>
<evidence type="ECO:0000256" key="2">
    <source>
        <dbReference type="ARBA" id="ARBA00005557"/>
    </source>
</evidence>
<dbReference type="PANTHER" id="PTHR28236:SF1">
    <property type="entry name" value="LARGE RIBOSOMAL SUBUNIT PROTEIN ML53"/>
    <property type="match status" value="1"/>
</dbReference>
<name>A0AA40BCJ0_9PEZI</name>
<evidence type="ECO:0000256" key="6">
    <source>
        <dbReference type="ARBA" id="ARBA00035180"/>
    </source>
</evidence>
<dbReference type="AlphaFoldDB" id="A0AA40BCJ0"/>
<keyword evidence="3 7" id="KW-0689">Ribosomal protein</keyword>
<dbReference type="Pfam" id="PF10780">
    <property type="entry name" value="MRP_L53"/>
    <property type="match status" value="1"/>
</dbReference>
<sequence length="97" mass="10617">MITHFITNVTTRFNPFSAGAKSARLFLTSLPPSARANGMSIVTELLPRTSTAASTLRVKFKDGKELNLDCENLGIKSIVEEVDRHSRALQKQADIDG</sequence>
<evidence type="ECO:0000313" key="7">
    <source>
        <dbReference type="EMBL" id="KAK0731746.1"/>
    </source>
</evidence>
<gene>
    <name evidence="7" type="ORF">B0H67DRAFT_597564</name>
</gene>
<comment type="subcellular location">
    <subcellularLocation>
        <location evidence="1">Mitochondrion</location>
    </subcellularLocation>
</comment>
<dbReference type="EMBL" id="JAUKUA010000001">
    <property type="protein sequence ID" value="KAK0731746.1"/>
    <property type="molecule type" value="Genomic_DNA"/>
</dbReference>
<organism evidence="7 8">
    <name type="scientific">Lasiosphaeris hirsuta</name>
    <dbReference type="NCBI Taxonomy" id="260670"/>
    <lineage>
        <taxon>Eukaryota</taxon>
        <taxon>Fungi</taxon>
        <taxon>Dikarya</taxon>
        <taxon>Ascomycota</taxon>
        <taxon>Pezizomycotina</taxon>
        <taxon>Sordariomycetes</taxon>
        <taxon>Sordariomycetidae</taxon>
        <taxon>Sordariales</taxon>
        <taxon>Lasiosphaeriaceae</taxon>
        <taxon>Lasiosphaeris</taxon>
    </lineage>
</organism>
<accession>A0AA40BCJ0</accession>
<dbReference type="GO" id="GO:0005762">
    <property type="term" value="C:mitochondrial large ribosomal subunit"/>
    <property type="evidence" value="ECO:0007669"/>
    <property type="project" value="TreeGrafter"/>
</dbReference>